<organism evidence="2 3">
    <name type="scientific">Candidatus Accumulibacter phosphatis</name>
    <dbReference type="NCBI Taxonomy" id="327160"/>
    <lineage>
        <taxon>Bacteria</taxon>
        <taxon>Pseudomonadati</taxon>
        <taxon>Pseudomonadota</taxon>
        <taxon>Betaproteobacteria</taxon>
        <taxon>Candidatus Accumulibacter</taxon>
    </lineage>
</organism>
<accession>A0A5S4ESA4</accession>
<keyword evidence="3" id="KW-1185">Reference proteome</keyword>
<comment type="caution">
    <text evidence="2">The sequence shown here is derived from an EMBL/GenBank/DDBJ whole genome shotgun (WGS) entry which is preliminary data.</text>
</comment>
<reference evidence="2 3" key="1">
    <citation type="submission" date="2019-04" db="EMBL/GenBank/DDBJ databases">
        <title>A novel phosphate-accumulating bacterium identified in bioreactor for phosphate removal from wastewater.</title>
        <authorList>
            <person name="Kotlyarov R.Y."/>
            <person name="Beletsky A.V."/>
            <person name="Kallistova A.Y."/>
            <person name="Dorofeev A.G."/>
            <person name="Nikolaev Y.Y."/>
            <person name="Pimenov N.V."/>
            <person name="Ravin N.V."/>
            <person name="Mardanov A.V."/>
        </authorList>
    </citation>
    <scope>NUCLEOTIDE SEQUENCE [LARGE SCALE GENOMIC DNA]</scope>
    <source>
        <strain evidence="2 3">Bin19</strain>
    </source>
</reference>
<proteinExistence type="predicted"/>
<evidence type="ECO:0000256" key="1">
    <source>
        <dbReference type="SAM" id="MobiDB-lite"/>
    </source>
</evidence>
<name>A0A5S4ESA4_9PROT</name>
<gene>
    <name evidence="2" type="ORF">ACCUM_2173</name>
</gene>
<evidence type="ECO:0000313" key="3">
    <source>
        <dbReference type="Proteomes" id="UP000306324"/>
    </source>
</evidence>
<protein>
    <submittedName>
        <fullName evidence="2">Uncharacterized protein</fullName>
    </submittedName>
</protein>
<dbReference type="AlphaFoldDB" id="A0A5S4ESA4"/>
<dbReference type="EMBL" id="SWAD01000010">
    <property type="protein sequence ID" value="TMQ78248.1"/>
    <property type="molecule type" value="Genomic_DNA"/>
</dbReference>
<feature type="region of interest" description="Disordered" evidence="1">
    <location>
        <begin position="1"/>
        <end position="39"/>
    </location>
</feature>
<evidence type="ECO:0000313" key="2">
    <source>
        <dbReference type="EMBL" id="TMQ78248.1"/>
    </source>
</evidence>
<sequence length="39" mass="3914">MVGMDATIADPDSGLNSGMSISAAGERPDQHADPAPAPY</sequence>
<dbReference type="Proteomes" id="UP000306324">
    <property type="component" value="Unassembled WGS sequence"/>
</dbReference>